<dbReference type="Proteomes" id="UP001497522">
    <property type="component" value="Chromosome 8"/>
</dbReference>
<feature type="repeat" description="ANK" evidence="3">
    <location>
        <begin position="213"/>
        <end position="245"/>
    </location>
</feature>
<dbReference type="SMART" id="SM00248">
    <property type="entry name" value="ANK"/>
    <property type="match status" value="4"/>
</dbReference>
<dbReference type="SUPFAM" id="SSF48403">
    <property type="entry name" value="Ankyrin repeat"/>
    <property type="match status" value="1"/>
</dbReference>
<gene>
    <name evidence="4" type="ORF">CSSPJE1EN2_LOCUS22974</name>
</gene>
<evidence type="ECO:0000256" key="3">
    <source>
        <dbReference type="PROSITE-ProRule" id="PRU00023"/>
    </source>
</evidence>
<accession>A0ABP1BYR4</accession>
<proteinExistence type="predicted"/>
<dbReference type="PROSITE" id="PS50088">
    <property type="entry name" value="ANK_REPEAT"/>
    <property type="match status" value="2"/>
</dbReference>
<evidence type="ECO:0000313" key="5">
    <source>
        <dbReference type="Proteomes" id="UP001497522"/>
    </source>
</evidence>
<organism evidence="4 5">
    <name type="scientific">Sphagnum jensenii</name>
    <dbReference type="NCBI Taxonomy" id="128206"/>
    <lineage>
        <taxon>Eukaryota</taxon>
        <taxon>Viridiplantae</taxon>
        <taxon>Streptophyta</taxon>
        <taxon>Embryophyta</taxon>
        <taxon>Bryophyta</taxon>
        <taxon>Sphagnophytina</taxon>
        <taxon>Sphagnopsida</taxon>
        <taxon>Sphagnales</taxon>
        <taxon>Sphagnaceae</taxon>
        <taxon>Sphagnum</taxon>
    </lineage>
</organism>
<protein>
    <submittedName>
        <fullName evidence="4">Uncharacterized protein</fullName>
    </submittedName>
</protein>
<dbReference type="PRINTS" id="PR01415">
    <property type="entry name" value="ANKYRIN"/>
</dbReference>
<name>A0ABP1BYR4_9BRYO</name>
<feature type="repeat" description="ANK" evidence="3">
    <location>
        <begin position="180"/>
        <end position="212"/>
    </location>
</feature>
<dbReference type="EMBL" id="OZ023709">
    <property type="protein sequence ID" value="CAK9881618.1"/>
    <property type="molecule type" value="Genomic_DNA"/>
</dbReference>
<sequence>MISLCSSSSRAAMVMVPVRYVDDQPHASSFSPRISSNGKGAMISIACFSTSSSSSASLSSSSSSLRLSSRSSIVSSKTAQAGFRTKNAFLLANQVQIHWNCCWENFHWVRLGVGGGASVRGNTIRSSSSSSAAAAASADGSSADKNELLKDAAKGGHVELVKRLVTLEEVKIDLPSEQRAGWTALHLASFYEQPEVVETLLKAGAQTETRNKSGNTALQLASLKGNINIARMLLESGADIHAESNDKGTALDYAAEWGSEEMVDFLSLWAAKAVPR</sequence>
<dbReference type="InterPro" id="IPR002110">
    <property type="entry name" value="Ankyrin_rpt"/>
</dbReference>
<keyword evidence="1" id="KW-0677">Repeat</keyword>
<dbReference type="PROSITE" id="PS50297">
    <property type="entry name" value="ANK_REP_REGION"/>
    <property type="match status" value="2"/>
</dbReference>
<dbReference type="PANTHER" id="PTHR24173:SF74">
    <property type="entry name" value="ANKYRIN REPEAT DOMAIN-CONTAINING PROTEIN 16"/>
    <property type="match status" value="1"/>
</dbReference>
<evidence type="ECO:0000256" key="2">
    <source>
        <dbReference type="ARBA" id="ARBA00023043"/>
    </source>
</evidence>
<dbReference type="PANTHER" id="PTHR24173">
    <property type="entry name" value="ANKYRIN REPEAT CONTAINING"/>
    <property type="match status" value="1"/>
</dbReference>
<dbReference type="Pfam" id="PF12796">
    <property type="entry name" value="Ank_2"/>
    <property type="match status" value="1"/>
</dbReference>
<dbReference type="InterPro" id="IPR036770">
    <property type="entry name" value="Ankyrin_rpt-contain_sf"/>
</dbReference>
<dbReference type="Gene3D" id="1.25.40.20">
    <property type="entry name" value="Ankyrin repeat-containing domain"/>
    <property type="match status" value="1"/>
</dbReference>
<evidence type="ECO:0000313" key="4">
    <source>
        <dbReference type="EMBL" id="CAK9881618.1"/>
    </source>
</evidence>
<keyword evidence="2 3" id="KW-0040">ANK repeat</keyword>
<evidence type="ECO:0000256" key="1">
    <source>
        <dbReference type="ARBA" id="ARBA00022737"/>
    </source>
</evidence>
<reference evidence="4" key="1">
    <citation type="submission" date="2024-03" db="EMBL/GenBank/DDBJ databases">
        <authorList>
            <consortium name="ELIXIR-Norway"/>
            <consortium name="Elixir Norway"/>
        </authorList>
    </citation>
    <scope>NUCLEOTIDE SEQUENCE</scope>
</reference>
<keyword evidence="5" id="KW-1185">Reference proteome</keyword>